<keyword evidence="2" id="KW-1185">Reference proteome</keyword>
<accession>A0AC61NPE0</accession>
<dbReference type="Proteomes" id="UP000826212">
    <property type="component" value="Chromosome"/>
</dbReference>
<dbReference type="EMBL" id="CP081303">
    <property type="protein sequence ID" value="QZE15320.1"/>
    <property type="molecule type" value="Genomic_DNA"/>
</dbReference>
<name>A0AC61NPE0_9BACT</name>
<sequence length="189" mass="22084">MRYLFRSLFFTLFMSIYLNGAAQSSYGTIIDGQFVWQKVFQSTQSKETIKENMLMSMDLRKVHDQGNRMWFVISGVLIDHLGAGVSARNCPSALLYNSLRCHVCIDFKESKYRVTICNIKLEDISQSVTKEDSLGVLNLYYETRRIEKVLLSLKRSKLESKYINDTKQVIDHTFEVLFREKTCFRDDGW</sequence>
<organism evidence="1 2">
    <name type="scientific">Halosquirtibacter laminarini</name>
    <dbReference type="NCBI Taxonomy" id="3374600"/>
    <lineage>
        <taxon>Bacteria</taxon>
        <taxon>Pseudomonadati</taxon>
        <taxon>Bacteroidota</taxon>
        <taxon>Bacteroidia</taxon>
        <taxon>Marinilabiliales</taxon>
        <taxon>Prolixibacteraceae</taxon>
        <taxon>Halosquirtibacter</taxon>
    </lineage>
</organism>
<protein>
    <submittedName>
        <fullName evidence="1">Uncharacterized protein</fullName>
    </submittedName>
</protein>
<proteinExistence type="predicted"/>
<evidence type="ECO:0000313" key="1">
    <source>
        <dbReference type="EMBL" id="QZE15320.1"/>
    </source>
</evidence>
<evidence type="ECO:0000313" key="2">
    <source>
        <dbReference type="Proteomes" id="UP000826212"/>
    </source>
</evidence>
<reference evidence="1" key="1">
    <citation type="submission" date="2021-08" db="EMBL/GenBank/DDBJ databases">
        <title>Novel anaerobic bacterium isolated from sea squirt in East Sea, Republic of Korea.</title>
        <authorList>
            <person name="Nguyen T.H."/>
            <person name="Li Z."/>
            <person name="Lee Y.-J."/>
            <person name="Ko J."/>
            <person name="Kim S.-G."/>
        </authorList>
    </citation>
    <scope>NUCLEOTIDE SEQUENCE</scope>
    <source>
        <strain evidence="1">KCTC 25031</strain>
    </source>
</reference>
<gene>
    <name evidence="1" type="ORF">K4L44_05665</name>
</gene>